<dbReference type="AlphaFoldDB" id="A0ABD1VXU4"/>
<comment type="caution">
    <text evidence="2">The sequence shown here is derived from an EMBL/GenBank/DDBJ whole genome shotgun (WGS) entry which is preliminary data.</text>
</comment>
<evidence type="ECO:0000313" key="3">
    <source>
        <dbReference type="Proteomes" id="UP001604336"/>
    </source>
</evidence>
<evidence type="ECO:0000313" key="2">
    <source>
        <dbReference type="EMBL" id="KAL2542219.1"/>
    </source>
</evidence>
<reference evidence="3" key="1">
    <citation type="submission" date="2024-07" db="EMBL/GenBank/DDBJ databases">
        <title>Two chromosome-level genome assemblies of Korean endemic species Abeliophyllum distichum and Forsythia ovata (Oleaceae).</title>
        <authorList>
            <person name="Jang H."/>
        </authorList>
    </citation>
    <scope>NUCLEOTIDE SEQUENCE [LARGE SCALE GENOMIC DNA]</scope>
</reference>
<accession>A0ABD1VXU4</accession>
<feature type="coiled-coil region" evidence="1">
    <location>
        <begin position="186"/>
        <end position="224"/>
    </location>
</feature>
<evidence type="ECO:0000256" key="1">
    <source>
        <dbReference type="SAM" id="Coils"/>
    </source>
</evidence>
<sequence>MIKRGLEIIGSDLSLCGPLNSTKREVVDYVMSRVIGSSLDALERRKVKEKNKSKTCSSSTGPIDLPASSYGLSSQIEFSDEASLAVQKRNRIVLTSEDDGSIMFSFLAESSAFSDPGMVVLGEGLLFSEERARYQELGQELQGAILQKDEAIRQVRRVRSLQDVNTSLHGENKMLTIGTMDADLAAKKAMDKLAEMVTENLSLKEELAGLKESLEAHISSLENL</sequence>
<protein>
    <submittedName>
        <fullName evidence="2">Uncharacterized protein</fullName>
    </submittedName>
</protein>
<keyword evidence="1" id="KW-0175">Coiled coil</keyword>
<dbReference type="Proteomes" id="UP001604336">
    <property type="component" value="Unassembled WGS sequence"/>
</dbReference>
<organism evidence="2 3">
    <name type="scientific">Abeliophyllum distichum</name>
    <dbReference type="NCBI Taxonomy" id="126358"/>
    <lineage>
        <taxon>Eukaryota</taxon>
        <taxon>Viridiplantae</taxon>
        <taxon>Streptophyta</taxon>
        <taxon>Embryophyta</taxon>
        <taxon>Tracheophyta</taxon>
        <taxon>Spermatophyta</taxon>
        <taxon>Magnoliopsida</taxon>
        <taxon>eudicotyledons</taxon>
        <taxon>Gunneridae</taxon>
        <taxon>Pentapetalae</taxon>
        <taxon>asterids</taxon>
        <taxon>lamiids</taxon>
        <taxon>Lamiales</taxon>
        <taxon>Oleaceae</taxon>
        <taxon>Forsythieae</taxon>
        <taxon>Abeliophyllum</taxon>
    </lineage>
</organism>
<proteinExistence type="predicted"/>
<keyword evidence="3" id="KW-1185">Reference proteome</keyword>
<gene>
    <name evidence="2" type="ORF">Adt_03197</name>
</gene>
<dbReference type="EMBL" id="JBFOLK010000001">
    <property type="protein sequence ID" value="KAL2542219.1"/>
    <property type="molecule type" value="Genomic_DNA"/>
</dbReference>
<name>A0ABD1VXU4_9LAMI</name>